<keyword evidence="2" id="KW-1185">Reference proteome</keyword>
<dbReference type="AlphaFoldDB" id="A0A5C4LRF7"/>
<name>A0A5C4LRF7_9HYPH</name>
<evidence type="ECO:0000313" key="1">
    <source>
        <dbReference type="EMBL" id="TNC16406.1"/>
    </source>
</evidence>
<reference evidence="1 2" key="1">
    <citation type="submission" date="2019-06" db="EMBL/GenBank/DDBJ databases">
        <title>Genome of Methylobacterium sp. 17Sr1-39.</title>
        <authorList>
            <person name="Seo T."/>
        </authorList>
    </citation>
    <scope>NUCLEOTIDE SEQUENCE [LARGE SCALE GENOMIC DNA]</scope>
    <source>
        <strain evidence="1 2">17Sr1-39</strain>
    </source>
</reference>
<gene>
    <name evidence="1" type="ORF">FF100_03940</name>
</gene>
<proteinExistence type="predicted"/>
<dbReference type="EMBL" id="VDDA01000001">
    <property type="protein sequence ID" value="TNC16406.1"/>
    <property type="molecule type" value="Genomic_DNA"/>
</dbReference>
<accession>A0A5C4LRF7</accession>
<organism evidence="1 2">
    <name type="scientific">Methylobacterium terricola</name>
    <dbReference type="NCBI Taxonomy" id="2583531"/>
    <lineage>
        <taxon>Bacteria</taxon>
        <taxon>Pseudomonadati</taxon>
        <taxon>Pseudomonadota</taxon>
        <taxon>Alphaproteobacteria</taxon>
        <taxon>Hyphomicrobiales</taxon>
        <taxon>Methylobacteriaceae</taxon>
        <taxon>Methylobacterium</taxon>
    </lineage>
</organism>
<dbReference type="RefSeq" id="WP_139034218.1">
    <property type="nucleotide sequence ID" value="NZ_VDDA01000001.1"/>
</dbReference>
<evidence type="ECO:0000313" key="2">
    <source>
        <dbReference type="Proteomes" id="UP000305267"/>
    </source>
</evidence>
<comment type="caution">
    <text evidence="1">The sequence shown here is derived from an EMBL/GenBank/DDBJ whole genome shotgun (WGS) entry which is preliminary data.</text>
</comment>
<dbReference type="Proteomes" id="UP000305267">
    <property type="component" value="Unassembled WGS sequence"/>
</dbReference>
<sequence>MTAHDSLYEYAVTRDAKLDHSDGSWSSIVRPPYGFGWEIADSSRDRHTVWRRVRRAGRLSVQEVASARG</sequence>
<protein>
    <submittedName>
        <fullName evidence="1">Uncharacterized protein</fullName>
    </submittedName>
</protein>